<dbReference type="Proteomes" id="UP000605990">
    <property type="component" value="Unassembled WGS sequence"/>
</dbReference>
<organism evidence="1 2">
    <name type="scientific">Flavobacterium bernardetii</name>
    <dbReference type="NCBI Taxonomy" id="2813823"/>
    <lineage>
        <taxon>Bacteria</taxon>
        <taxon>Pseudomonadati</taxon>
        <taxon>Bacteroidota</taxon>
        <taxon>Flavobacteriia</taxon>
        <taxon>Flavobacteriales</taxon>
        <taxon>Flavobacteriaceae</taxon>
        <taxon>Flavobacterium</taxon>
    </lineage>
</organism>
<sequence length="299" mass="35047">MKKFLFHLSKIIFPILFFFLVLEIALRKIPNDYQLKKEYLDQNASEINTLILGSSHTFYGVNPAYFSKKTFNAAYVSQTLDLDNDFLNSYQSRLKNLKTVILPISYFSMFETLETDVEKWRIKNYILYYGFENKYHFTDNFESLSNDIKLNVKKVVKHYALNKSFITSSDLGWGTNFNSEDRKTFKGLLTAKKHTAKNFDLYDENLKSLREIITLCKKNNINIVFITTPTHKSYYQNLNKIQLEKTTKTISEIVKDNSNCKYINLLNSNKFTDEDFHDADHLNEIGAQKLSLFLNNVIN</sequence>
<dbReference type="SUPFAM" id="SSF52266">
    <property type="entry name" value="SGNH hydrolase"/>
    <property type="match status" value="1"/>
</dbReference>
<dbReference type="InterPro" id="IPR036514">
    <property type="entry name" value="SGNH_hydro_sf"/>
</dbReference>
<dbReference type="Gene3D" id="3.40.50.1110">
    <property type="entry name" value="SGNH hydrolase"/>
    <property type="match status" value="1"/>
</dbReference>
<evidence type="ECO:0008006" key="3">
    <source>
        <dbReference type="Google" id="ProtNLM"/>
    </source>
</evidence>
<comment type="caution">
    <text evidence="1">The sequence shown here is derived from an EMBL/GenBank/DDBJ whole genome shotgun (WGS) entry which is preliminary data.</text>
</comment>
<evidence type="ECO:0000313" key="2">
    <source>
        <dbReference type="Proteomes" id="UP000605990"/>
    </source>
</evidence>
<keyword evidence="2" id="KW-1185">Reference proteome</keyword>
<evidence type="ECO:0000313" key="1">
    <source>
        <dbReference type="EMBL" id="MBC5834638.1"/>
    </source>
</evidence>
<name>A0ABR7IY40_9FLAO</name>
<proteinExistence type="predicted"/>
<protein>
    <recommendedName>
        <fullName evidence="3">DUF1574 domain-containing protein</fullName>
    </recommendedName>
</protein>
<dbReference type="RefSeq" id="WP_166127415.1">
    <property type="nucleotide sequence ID" value="NZ_JAANOQ010000004.1"/>
</dbReference>
<dbReference type="EMBL" id="JACRUN010000003">
    <property type="protein sequence ID" value="MBC5834638.1"/>
    <property type="molecule type" value="Genomic_DNA"/>
</dbReference>
<reference evidence="1 2" key="1">
    <citation type="submission" date="2020-08" db="EMBL/GenBank/DDBJ databases">
        <title>Description of novel Flavobacterium F-408 isolate.</title>
        <authorList>
            <person name="Saticioglu I.B."/>
            <person name="Duman M."/>
            <person name="Altun S."/>
        </authorList>
    </citation>
    <scope>NUCLEOTIDE SEQUENCE [LARGE SCALE GENOMIC DNA]</scope>
    <source>
        <strain evidence="1 2">F-408</strain>
    </source>
</reference>
<gene>
    <name evidence="1" type="ORF">H8R27_07050</name>
</gene>
<accession>A0ABR7IY40</accession>